<organism evidence="2 3">
    <name type="scientific">Trichonephila clavata</name>
    <name type="common">Joro spider</name>
    <name type="synonym">Nephila clavata</name>
    <dbReference type="NCBI Taxonomy" id="2740835"/>
    <lineage>
        <taxon>Eukaryota</taxon>
        <taxon>Metazoa</taxon>
        <taxon>Ecdysozoa</taxon>
        <taxon>Arthropoda</taxon>
        <taxon>Chelicerata</taxon>
        <taxon>Arachnida</taxon>
        <taxon>Araneae</taxon>
        <taxon>Araneomorphae</taxon>
        <taxon>Entelegynae</taxon>
        <taxon>Araneoidea</taxon>
        <taxon>Nephilidae</taxon>
        <taxon>Trichonephila</taxon>
    </lineage>
</organism>
<dbReference type="Proteomes" id="UP000887116">
    <property type="component" value="Unassembled WGS sequence"/>
</dbReference>
<evidence type="ECO:0000256" key="1">
    <source>
        <dbReference type="SAM" id="MobiDB-lite"/>
    </source>
</evidence>
<protein>
    <submittedName>
        <fullName evidence="2">Uncharacterized protein</fullName>
    </submittedName>
</protein>
<gene>
    <name evidence="2" type="ORF">TNCT_400191</name>
</gene>
<proteinExistence type="predicted"/>
<dbReference type="AlphaFoldDB" id="A0A8X6LX33"/>
<feature type="region of interest" description="Disordered" evidence="1">
    <location>
        <begin position="1"/>
        <end position="101"/>
    </location>
</feature>
<reference evidence="2" key="1">
    <citation type="submission" date="2020-07" db="EMBL/GenBank/DDBJ databases">
        <title>Multicomponent nature underlies the extraordinary mechanical properties of spider dragline silk.</title>
        <authorList>
            <person name="Kono N."/>
            <person name="Nakamura H."/>
            <person name="Mori M."/>
            <person name="Yoshida Y."/>
            <person name="Ohtoshi R."/>
            <person name="Malay A.D."/>
            <person name="Moran D.A.P."/>
            <person name="Tomita M."/>
            <person name="Numata K."/>
            <person name="Arakawa K."/>
        </authorList>
    </citation>
    <scope>NUCLEOTIDE SEQUENCE</scope>
</reference>
<accession>A0A8X6LX33</accession>
<name>A0A8X6LX33_TRICU</name>
<evidence type="ECO:0000313" key="2">
    <source>
        <dbReference type="EMBL" id="GFR23199.1"/>
    </source>
</evidence>
<comment type="caution">
    <text evidence="2">The sequence shown here is derived from an EMBL/GenBank/DDBJ whole genome shotgun (WGS) entry which is preliminary data.</text>
</comment>
<feature type="compositionally biased region" description="Basic and acidic residues" evidence="1">
    <location>
        <begin position="1"/>
        <end position="32"/>
    </location>
</feature>
<evidence type="ECO:0000313" key="3">
    <source>
        <dbReference type="Proteomes" id="UP000887116"/>
    </source>
</evidence>
<keyword evidence="3" id="KW-1185">Reference proteome</keyword>
<sequence>MGTPKLKDGPRRAVNDERGTSIRTKNKEDNQEGGRQQTRVKSCPEGLVPVHLEEQRPMWKVKPGPSVGARSNAERQALSGRSSPGPPRGVANRKVPPGRSSLYQLRSITLHC</sequence>
<dbReference type="EMBL" id="BMAO01038199">
    <property type="protein sequence ID" value="GFR23199.1"/>
    <property type="molecule type" value="Genomic_DNA"/>
</dbReference>